<dbReference type="Proteomes" id="UP000032352">
    <property type="component" value="Chromosome pTvir"/>
</dbReference>
<evidence type="ECO:0000256" key="1">
    <source>
        <dbReference type="ARBA" id="ARBA00022617"/>
    </source>
</evidence>
<dbReference type="KEGG" id="tvd:SG34_033535"/>
<evidence type="ECO:0000313" key="8">
    <source>
        <dbReference type="Proteomes" id="UP000032352"/>
    </source>
</evidence>
<reference evidence="7 8" key="2">
    <citation type="journal article" date="2022" name="Mar. Drugs">
        <title>Bioassay-Guided Fractionation Leads to the Detection of Cholic Acid Generated by the Rare Thalassomonas sp.</title>
        <authorList>
            <person name="Pheiffer F."/>
            <person name="Schneider Y.K."/>
            <person name="Hansen E.H."/>
            <person name="Andersen J.H."/>
            <person name="Isaksson J."/>
            <person name="Busche T."/>
            <person name="R C."/>
            <person name="Kalinowski J."/>
            <person name="Zyl L.V."/>
            <person name="Trindade M."/>
        </authorList>
    </citation>
    <scope>NUCLEOTIDE SEQUENCE [LARGE SCALE GENOMIC DNA]</scope>
    <source>
        <strain evidence="7 8">XOM25</strain>
    </source>
</reference>
<dbReference type="InterPro" id="IPR051459">
    <property type="entry name" value="Cytochrome_c-type_DH"/>
</dbReference>
<organism evidence="7 8">
    <name type="scientific">Thalassomonas viridans</name>
    <dbReference type="NCBI Taxonomy" id="137584"/>
    <lineage>
        <taxon>Bacteria</taxon>
        <taxon>Pseudomonadati</taxon>
        <taxon>Pseudomonadota</taxon>
        <taxon>Gammaproteobacteria</taxon>
        <taxon>Alteromonadales</taxon>
        <taxon>Colwelliaceae</taxon>
        <taxon>Thalassomonas</taxon>
    </lineage>
</organism>
<feature type="signal peptide" evidence="5">
    <location>
        <begin position="1"/>
        <end position="23"/>
    </location>
</feature>
<dbReference type="GO" id="GO:0046872">
    <property type="term" value="F:metal ion binding"/>
    <property type="evidence" value="ECO:0007669"/>
    <property type="project" value="UniProtKB-KW"/>
</dbReference>
<dbReference type="GO" id="GO:0009055">
    <property type="term" value="F:electron transfer activity"/>
    <property type="evidence" value="ECO:0007669"/>
    <property type="project" value="InterPro"/>
</dbReference>
<evidence type="ECO:0000256" key="3">
    <source>
        <dbReference type="ARBA" id="ARBA00023004"/>
    </source>
</evidence>
<proteinExistence type="predicted"/>
<dbReference type="InterPro" id="IPR009056">
    <property type="entry name" value="Cyt_c-like_dom"/>
</dbReference>
<evidence type="ECO:0000256" key="2">
    <source>
        <dbReference type="ARBA" id="ARBA00022723"/>
    </source>
</evidence>
<evidence type="ECO:0000259" key="6">
    <source>
        <dbReference type="PROSITE" id="PS51007"/>
    </source>
</evidence>
<accession>A0AAF0CAQ1</accession>
<dbReference type="PANTHER" id="PTHR35008:SF8">
    <property type="entry name" value="ALCOHOL DEHYDROGENASE CYTOCHROME C SUBUNIT"/>
    <property type="match status" value="1"/>
</dbReference>
<dbReference type="Pfam" id="PF13442">
    <property type="entry name" value="Cytochrome_CBB3"/>
    <property type="match status" value="1"/>
</dbReference>
<evidence type="ECO:0000256" key="4">
    <source>
        <dbReference type="PROSITE-ProRule" id="PRU00433"/>
    </source>
</evidence>
<evidence type="ECO:0000256" key="5">
    <source>
        <dbReference type="SAM" id="SignalP"/>
    </source>
</evidence>
<dbReference type="SUPFAM" id="SSF46626">
    <property type="entry name" value="Cytochrome c"/>
    <property type="match status" value="1"/>
</dbReference>
<gene>
    <name evidence="7" type="ORF">SG34_033535</name>
</gene>
<dbReference type="InterPro" id="IPR036909">
    <property type="entry name" value="Cyt_c-like_dom_sf"/>
</dbReference>
<reference evidence="7 8" key="1">
    <citation type="journal article" date="2015" name="Genome Announc.">
        <title>Draft Genome Sequences of Marine Isolates of Thalassomonas viridans and Thalassomonas actiniarum.</title>
        <authorList>
            <person name="Olonade I."/>
            <person name="van Zyl L.J."/>
            <person name="Trindade M."/>
        </authorList>
    </citation>
    <scope>NUCLEOTIDE SEQUENCE [LARGE SCALE GENOMIC DNA]</scope>
    <source>
        <strain evidence="7 8">XOM25</strain>
    </source>
</reference>
<dbReference type="Gene3D" id="1.10.760.10">
    <property type="entry name" value="Cytochrome c-like domain"/>
    <property type="match status" value="1"/>
</dbReference>
<keyword evidence="2 4" id="KW-0479">Metal-binding</keyword>
<feature type="domain" description="Cytochrome c" evidence="6">
    <location>
        <begin position="59"/>
        <end position="148"/>
    </location>
</feature>
<protein>
    <submittedName>
        <fullName evidence="7">Cytochrome c</fullName>
    </submittedName>
</protein>
<keyword evidence="5" id="KW-0732">Signal</keyword>
<dbReference type="GO" id="GO:0020037">
    <property type="term" value="F:heme binding"/>
    <property type="evidence" value="ECO:0007669"/>
    <property type="project" value="InterPro"/>
</dbReference>
<keyword evidence="3 4" id="KW-0408">Iron</keyword>
<dbReference type="EMBL" id="CP059734">
    <property type="protein sequence ID" value="WDE08817.1"/>
    <property type="molecule type" value="Genomic_DNA"/>
</dbReference>
<evidence type="ECO:0000313" key="7">
    <source>
        <dbReference type="EMBL" id="WDE08817.1"/>
    </source>
</evidence>
<sequence>MFKFKDYLEAAGLLLVLSLPAGAGEEIKTNSGVKLTQAEIRQWSITIYPDGRNLPQGSGNAIEGEKLYQSKCLMCHGPSGERGVAPRLAGKLGYTEWNPHPLLALTVGAWPHTTSIFDYIRRAMPHQSPKTLTDSEVYSLTAYILNLNGIIDKNDELNRVTLPQIEMPYKKKSYIAWDVDEGGKLNDREPSH</sequence>
<dbReference type="PANTHER" id="PTHR35008">
    <property type="entry name" value="BLL4482 PROTEIN-RELATED"/>
    <property type="match status" value="1"/>
</dbReference>
<keyword evidence="8" id="KW-1185">Reference proteome</keyword>
<name>A0AAF0CAQ1_9GAMM</name>
<feature type="chain" id="PRO_5042162261" evidence="5">
    <location>
        <begin position="24"/>
        <end position="192"/>
    </location>
</feature>
<dbReference type="PROSITE" id="PS51007">
    <property type="entry name" value="CYTC"/>
    <property type="match status" value="1"/>
</dbReference>
<dbReference type="AlphaFoldDB" id="A0AAF0CAQ1"/>
<keyword evidence="1 4" id="KW-0349">Heme</keyword>
<dbReference type="RefSeq" id="WP_044841027.1">
    <property type="nucleotide sequence ID" value="NZ_CP059734.1"/>
</dbReference>